<evidence type="ECO:0000313" key="1">
    <source>
        <dbReference type="EMBL" id="QDG52799.1"/>
    </source>
</evidence>
<dbReference type="RefSeq" id="WP_141199262.1">
    <property type="nucleotide sequence ID" value="NZ_CP041186.1"/>
</dbReference>
<evidence type="ECO:0000313" key="2">
    <source>
        <dbReference type="Proteomes" id="UP000315995"/>
    </source>
</evidence>
<accession>A0A5B8Y8T9</accession>
<accession>A0A4Y6PXE0</accession>
<dbReference type="Proteomes" id="UP000315995">
    <property type="component" value="Chromosome"/>
</dbReference>
<dbReference type="EMBL" id="CP041186">
    <property type="protein sequence ID" value="QDG52799.1"/>
    <property type="molecule type" value="Genomic_DNA"/>
</dbReference>
<keyword evidence="2" id="KW-1185">Reference proteome</keyword>
<protein>
    <submittedName>
        <fullName evidence="1">AAA family ATPase</fullName>
    </submittedName>
</protein>
<proteinExistence type="predicted"/>
<sequence length="558" mass="60862">MSELQNISVSLPKGGFDRAGVTAAVKKSGLPGQFEKLAPGPFGKTATSLGVLEGVVAACDLGLAAAEALRGVILDEAASGASFAVPELTRQQRQLVAAFQVAVTADSVERHIAEWVHEPAVEGSLEMDGLSDLLAHDGPPVELLGRVLRIAAAYVQMKAPARTSDEDDAPEPDHAVAATLAAFFELLRRATITYLKSSSLKPLLSALEAREVRVAGYPYDGLEIAERIEVETGLLPVSPSDIVGNDEYVEAGLKLARAVAGYDFEAGKNPKKINPVLFGLGRPGSGKTITAHAVGNYFLNYCRERDVPAQFRVIQRTEWASSYQNASAQNLVRIFREEVYGFDGVSGVYWPDIDTAFASRSAQGLRMEEKQNLGAVFGVFDGTLLPKDGKWFLICDANTLHMDEATISRIAQNPMSVDGPTKPAQYAKMMRELMLDDVARFVPGDDLTWQKVGKLCVEHDLSGRNVESICNNIRSHIQDFEYPDEYFQADGARRKEIIDDLCKPVSSAQVLEYVEDFVEFRQEAEDEAEEEKFKREVESIVRQLNASRAAAALTGEEG</sequence>
<organism evidence="1 2">
    <name type="scientific">Persicimonas caeni</name>
    <dbReference type="NCBI Taxonomy" id="2292766"/>
    <lineage>
        <taxon>Bacteria</taxon>
        <taxon>Deltaproteobacteria</taxon>
        <taxon>Bradymonadales</taxon>
        <taxon>Bradymonadaceae</taxon>
        <taxon>Persicimonas</taxon>
    </lineage>
</organism>
<dbReference type="AlphaFoldDB" id="A0A4Y6PXE0"/>
<name>A0A4Y6PXE0_PERCE</name>
<gene>
    <name evidence="1" type="ORF">FIV42_19235</name>
</gene>
<dbReference type="InterPro" id="IPR027417">
    <property type="entry name" value="P-loop_NTPase"/>
</dbReference>
<dbReference type="Gene3D" id="3.40.50.300">
    <property type="entry name" value="P-loop containing nucleotide triphosphate hydrolases"/>
    <property type="match status" value="1"/>
</dbReference>
<dbReference type="SUPFAM" id="SSF52540">
    <property type="entry name" value="P-loop containing nucleoside triphosphate hydrolases"/>
    <property type="match status" value="1"/>
</dbReference>
<dbReference type="OrthoDB" id="5482161at2"/>
<reference evidence="1 2" key="1">
    <citation type="submission" date="2019-06" db="EMBL/GenBank/DDBJ databases">
        <title>Persicimonas caeni gen. nov., sp. nov., a predatory bacterium isolated from solar saltern.</title>
        <authorList>
            <person name="Wang S."/>
        </authorList>
    </citation>
    <scope>NUCLEOTIDE SEQUENCE [LARGE SCALE GENOMIC DNA]</scope>
    <source>
        <strain evidence="1 2">YN101</strain>
    </source>
</reference>